<protein>
    <submittedName>
        <fullName evidence="2">Uncharacterized protein</fullName>
    </submittedName>
</protein>
<dbReference type="AlphaFoldDB" id="A0A915IUH3"/>
<evidence type="ECO:0000313" key="1">
    <source>
        <dbReference type="Proteomes" id="UP000887565"/>
    </source>
</evidence>
<keyword evidence="1" id="KW-1185">Reference proteome</keyword>
<sequence>MKFDVSNDNATFTVAQEKLESKSKMEFDVSKEKKLLFSVAQKSGRYIFSPPAVANSPSGCANLWQEVGAMQIGERNEPKTKILYASVE</sequence>
<name>A0A915IUH3_ROMCU</name>
<evidence type="ECO:0000313" key="2">
    <source>
        <dbReference type="WBParaSite" id="nRc.2.0.1.t17039-RA"/>
    </source>
</evidence>
<organism evidence="1 2">
    <name type="scientific">Romanomermis culicivorax</name>
    <name type="common">Nematode worm</name>
    <dbReference type="NCBI Taxonomy" id="13658"/>
    <lineage>
        <taxon>Eukaryota</taxon>
        <taxon>Metazoa</taxon>
        <taxon>Ecdysozoa</taxon>
        <taxon>Nematoda</taxon>
        <taxon>Enoplea</taxon>
        <taxon>Dorylaimia</taxon>
        <taxon>Mermithida</taxon>
        <taxon>Mermithoidea</taxon>
        <taxon>Mermithidae</taxon>
        <taxon>Romanomermis</taxon>
    </lineage>
</organism>
<proteinExistence type="predicted"/>
<dbReference type="Proteomes" id="UP000887565">
    <property type="component" value="Unplaced"/>
</dbReference>
<reference evidence="2" key="1">
    <citation type="submission" date="2022-11" db="UniProtKB">
        <authorList>
            <consortium name="WormBaseParasite"/>
        </authorList>
    </citation>
    <scope>IDENTIFICATION</scope>
</reference>
<dbReference type="WBParaSite" id="nRc.2.0.1.t17039-RA">
    <property type="protein sequence ID" value="nRc.2.0.1.t17039-RA"/>
    <property type="gene ID" value="nRc.2.0.1.g17039"/>
</dbReference>
<accession>A0A915IUH3</accession>